<organism evidence="1 2">
    <name type="scientific">Amycolatopsis pretoriensis</name>
    <dbReference type="NCBI Taxonomy" id="218821"/>
    <lineage>
        <taxon>Bacteria</taxon>
        <taxon>Bacillati</taxon>
        <taxon>Actinomycetota</taxon>
        <taxon>Actinomycetes</taxon>
        <taxon>Pseudonocardiales</taxon>
        <taxon>Pseudonocardiaceae</taxon>
        <taxon>Amycolatopsis</taxon>
    </lineage>
</organism>
<sequence>MPEDQLWFSLYDWSRSYVLPESVACNIPRRGSLDDLGAWNVARGVLVELCRALPATPVSLLYDEPVQRRDWTRIAIRVTARARRRDGQDVIVIYRSERTDAEPWPDFWSVAVNGFIPASGRDVRRPSPSCIAHTAAQTLRTELGR</sequence>
<keyword evidence="2" id="KW-1185">Reference proteome</keyword>
<name>A0A1H5RIG4_9PSEU</name>
<gene>
    <name evidence="1" type="ORF">SAMN05421837_118103</name>
</gene>
<dbReference type="OrthoDB" id="3620527at2"/>
<dbReference type="Proteomes" id="UP000198878">
    <property type="component" value="Unassembled WGS sequence"/>
</dbReference>
<accession>A0A1H5RIG4</accession>
<dbReference type="RefSeq" id="WP_086678957.1">
    <property type="nucleotide sequence ID" value="NZ_FNUJ01000018.1"/>
</dbReference>
<evidence type="ECO:0000313" key="1">
    <source>
        <dbReference type="EMBL" id="SEF38152.1"/>
    </source>
</evidence>
<protein>
    <submittedName>
        <fullName evidence="1">Uncharacterized protein</fullName>
    </submittedName>
</protein>
<reference evidence="2" key="1">
    <citation type="submission" date="2016-10" db="EMBL/GenBank/DDBJ databases">
        <authorList>
            <person name="Varghese N."/>
            <person name="Submissions S."/>
        </authorList>
    </citation>
    <scope>NUCLEOTIDE SEQUENCE [LARGE SCALE GENOMIC DNA]</scope>
    <source>
        <strain evidence="2">DSM 44654</strain>
    </source>
</reference>
<evidence type="ECO:0000313" key="2">
    <source>
        <dbReference type="Proteomes" id="UP000198878"/>
    </source>
</evidence>
<dbReference type="AlphaFoldDB" id="A0A1H5RIG4"/>
<dbReference type="EMBL" id="FNUJ01000018">
    <property type="protein sequence ID" value="SEF38152.1"/>
    <property type="molecule type" value="Genomic_DNA"/>
</dbReference>
<proteinExistence type="predicted"/>
<dbReference type="STRING" id="218821.SAMN05421837_118103"/>